<dbReference type="Gene3D" id="1.20.58.160">
    <property type="match status" value="1"/>
</dbReference>
<evidence type="ECO:0000256" key="12">
    <source>
        <dbReference type="ARBA" id="ARBA00023212"/>
    </source>
</evidence>
<feature type="region of interest" description="Disordered" evidence="13">
    <location>
        <begin position="651"/>
        <end position="697"/>
    </location>
</feature>
<keyword evidence="7" id="KW-0677">Repeat</keyword>
<evidence type="ECO:0000259" key="15">
    <source>
        <dbReference type="PROSITE" id="PS50222"/>
    </source>
</evidence>
<evidence type="ECO:0000256" key="10">
    <source>
        <dbReference type="ARBA" id="ARBA00023054"/>
    </source>
</evidence>
<dbReference type="SUPFAM" id="SSF47473">
    <property type="entry name" value="EF-hand"/>
    <property type="match status" value="3"/>
</dbReference>
<dbReference type="CDD" id="cd21383">
    <property type="entry name" value="GAT_GGA_Tom1-like"/>
    <property type="match status" value="1"/>
</dbReference>
<dbReference type="Proteomes" id="UP000053257">
    <property type="component" value="Unassembled WGS sequence"/>
</dbReference>
<dbReference type="EMBL" id="KN840456">
    <property type="protein sequence ID" value="KIP10328.1"/>
    <property type="molecule type" value="Genomic_DNA"/>
</dbReference>
<evidence type="ECO:0000256" key="2">
    <source>
        <dbReference type="ARBA" id="ARBA00004134"/>
    </source>
</evidence>
<organism evidence="16 17">
    <name type="scientific">Phlebiopsis gigantea (strain 11061_1 CR5-6)</name>
    <name type="common">White-rot fungus</name>
    <name type="synonym">Peniophora gigantea</name>
    <dbReference type="NCBI Taxonomy" id="745531"/>
    <lineage>
        <taxon>Eukaryota</taxon>
        <taxon>Fungi</taxon>
        <taxon>Dikarya</taxon>
        <taxon>Basidiomycota</taxon>
        <taxon>Agaricomycotina</taxon>
        <taxon>Agaricomycetes</taxon>
        <taxon>Polyporales</taxon>
        <taxon>Phanerochaetaceae</taxon>
        <taxon>Phlebiopsis</taxon>
    </lineage>
</organism>
<feature type="region of interest" description="Disordered" evidence="13">
    <location>
        <begin position="438"/>
        <end position="474"/>
    </location>
</feature>
<dbReference type="GO" id="GO:0030479">
    <property type="term" value="C:actin cortical patch"/>
    <property type="evidence" value="ECO:0007669"/>
    <property type="project" value="UniProtKB-SubCell"/>
</dbReference>
<dbReference type="AlphaFoldDB" id="A0A0C3PSJ2"/>
<dbReference type="SMART" id="SM00027">
    <property type="entry name" value="EH"/>
    <property type="match status" value="3"/>
</dbReference>
<evidence type="ECO:0000256" key="13">
    <source>
        <dbReference type="SAM" id="MobiDB-lite"/>
    </source>
</evidence>
<proteinExistence type="inferred from homology"/>
<dbReference type="GO" id="GO:0035091">
    <property type="term" value="F:phosphatidylinositol binding"/>
    <property type="evidence" value="ECO:0007669"/>
    <property type="project" value="InterPro"/>
</dbReference>
<dbReference type="GO" id="GO:0043130">
    <property type="term" value="F:ubiquitin binding"/>
    <property type="evidence" value="ECO:0007669"/>
    <property type="project" value="InterPro"/>
</dbReference>
<evidence type="ECO:0000256" key="3">
    <source>
        <dbReference type="ARBA" id="ARBA00004413"/>
    </source>
</evidence>
<dbReference type="GO" id="GO:0006897">
    <property type="term" value="P:endocytosis"/>
    <property type="evidence" value="ECO:0007669"/>
    <property type="project" value="TreeGrafter"/>
</dbReference>
<feature type="compositionally biased region" description="Low complexity" evidence="13">
    <location>
        <begin position="450"/>
        <end position="465"/>
    </location>
</feature>
<evidence type="ECO:0000313" key="16">
    <source>
        <dbReference type="EMBL" id="KIP10328.1"/>
    </source>
</evidence>
<feature type="region of interest" description="Disordered" evidence="13">
    <location>
        <begin position="1"/>
        <end position="76"/>
    </location>
</feature>
<dbReference type="STRING" id="745531.A0A0C3PSJ2"/>
<dbReference type="InterPro" id="IPR002048">
    <property type="entry name" value="EF_hand_dom"/>
</dbReference>
<keyword evidence="9" id="KW-0106">Calcium</keyword>
<keyword evidence="6" id="KW-0254">Endocytosis</keyword>
<feature type="compositionally biased region" description="Low complexity" evidence="13">
    <location>
        <begin position="660"/>
        <end position="674"/>
    </location>
</feature>
<dbReference type="PROSITE" id="PS00018">
    <property type="entry name" value="EF_HAND_1"/>
    <property type="match status" value="1"/>
</dbReference>
<dbReference type="SUPFAM" id="SSF89009">
    <property type="entry name" value="GAT-like domain"/>
    <property type="match status" value="1"/>
</dbReference>
<dbReference type="OrthoDB" id="524326at2759"/>
<keyword evidence="11" id="KW-0472">Membrane</keyword>
<dbReference type="GO" id="GO:0005768">
    <property type="term" value="C:endosome"/>
    <property type="evidence" value="ECO:0007669"/>
    <property type="project" value="UniProtKB-SubCell"/>
</dbReference>
<keyword evidence="10" id="KW-0175">Coiled coil</keyword>
<protein>
    <submittedName>
        <fullName evidence="16">Uncharacterized protein</fullName>
    </submittedName>
</protein>
<dbReference type="InterPro" id="IPR000261">
    <property type="entry name" value="EH_dom"/>
</dbReference>
<accession>A0A0C3PSJ2</accession>
<feature type="compositionally biased region" description="Pro residues" evidence="13">
    <location>
        <begin position="21"/>
        <end position="31"/>
    </location>
</feature>
<feature type="domain" description="EH" evidence="14">
    <location>
        <begin position="339"/>
        <end position="429"/>
    </location>
</feature>
<evidence type="ECO:0000256" key="5">
    <source>
        <dbReference type="ARBA" id="ARBA00022490"/>
    </source>
</evidence>
<evidence type="ECO:0000256" key="11">
    <source>
        <dbReference type="ARBA" id="ARBA00023136"/>
    </source>
</evidence>
<keyword evidence="12" id="KW-0206">Cytoskeleton</keyword>
<evidence type="ECO:0000256" key="4">
    <source>
        <dbReference type="ARBA" id="ARBA00009351"/>
    </source>
</evidence>
<dbReference type="GO" id="GO:0016197">
    <property type="term" value="P:endosomal transport"/>
    <property type="evidence" value="ECO:0007669"/>
    <property type="project" value="TreeGrafter"/>
</dbReference>
<keyword evidence="8" id="KW-0967">Endosome</keyword>
<dbReference type="Pfam" id="PF12763">
    <property type="entry name" value="EH"/>
    <property type="match status" value="3"/>
</dbReference>
<evidence type="ECO:0000256" key="7">
    <source>
        <dbReference type="ARBA" id="ARBA00022737"/>
    </source>
</evidence>
<feature type="compositionally biased region" description="Acidic residues" evidence="13">
    <location>
        <begin position="688"/>
        <end position="697"/>
    </location>
</feature>
<dbReference type="PROSITE" id="PS50222">
    <property type="entry name" value="EF_HAND_2"/>
    <property type="match status" value="1"/>
</dbReference>
<dbReference type="PANTHER" id="PTHR11216">
    <property type="entry name" value="EH DOMAIN"/>
    <property type="match status" value="1"/>
</dbReference>
<dbReference type="HOGENOM" id="CLU_340998_0_0_1"/>
<dbReference type="Gene3D" id="1.10.238.10">
    <property type="entry name" value="EF-hand"/>
    <property type="match status" value="3"/>
</dbReference>
<name>A0A0C3PSJ2_PHLG1</name>
<comment type="subcellular location">
    <subcellularLocation>
        <location evidence="3">Cell membrane</location>
        <topology evidence="3">Peripheral membrane protein</topology>
        <orientation evidence="3">Cytoplasmic side</orientation>
    </subcellularLocation>
    <subcellularLocation>
        <location evidence="2">Cytoplasm</location>
        <location evidence="2">Cytoskeleton</location>
        <location evidence="2">Actin patch</location>
    </subcellularLocation>
    <subcellularLocation>
        <location evidence="1">Endosome membrane</location>
        <topology evidence="1">Peripheral membrane protein</topology>
        <orientation evidence="1">Cytoplasmic side</orientation>
    </subcellularLocation>
</comment>
<dbReference type="InterPro" id="IPR011992">
    <property type="entry name" value="EF-hand-dom_pair"/>
</dbReference>
<gene>
    <name evidence="16" type="ORF">PHLGIDRAFT_125671</name>
</gene>
<sequence length="697" mass="75228">MSRRNRLFGLNKQQPTTPTQYAPPPGPPPNWPQWQTPGGSSSRQTPISEPSSIGYRGSKKSSRPQEPSSHVPVITHSDEIKRIAKKCKAARGNAQVLQETLLYTTNAGEAKENSLVQEFLKECRVAQEQISSNIPWATFHAEQRQSGQHGESEEERLLADLLVANGELLDVLKMYDDLENQEKRDREKAEHKLRALEAITSFAPTPAESVLVDSIFSLADPQNSGSIRPDAAHHIFMGTNLPHDTLQTIWDIANVEENPMYGKYCVGIAVRLVGHVQNGAELDEELITRAGPVALITGLDEAQSPNHSGIVRSGTFTASSSRPPLPHALSDLPPLTEQDRQKFLTIFNRSGPKNNALNGVRAREVLMKSRLPTDVLGQIWDLADIHSRGYLDAPAFTVAMYLVQACMSGQLNTIPPVLPQYVYEQAALSAPHAVLDAHYGTPGPSTNRGSPSSARVSSPSMAAAPEANTSTESSLIDLSEEVEGLQPPLTMPIPSIAGTPLDSVTIPPPGLSMPRSPLSPSVSTIFRLPPIPSSTSGAVSVFQATSDVIPEGWNWDVSPADKAGSDKFFETLDPWKQGFVEGDAAVTFLSKSKLSPAVLAHVWDLADINCDGKLTKEEFAVAMYLIRGKLAGKEIPDQLPPSLIPPPDLPEVILAPTTPPQTHTAPATPAVTAHEPARSGTPPPAYEESLDALEDTV</sequence>
<evidence type="ECO:0000256" key="6">
    <source>
        <dbReference type="ARBA" id="ARBA00022583"/>
    </source>
</evidence>
<dbReference type="PANTHER" id="PTHR11216:SF173">
    <property type="entry name" value="ACTIN CYTOSKELETON-REGULATORY COMPLEX PROTEIN PAN1"/>
    <property type="match status" value="1"/>
</dbReference>
<evidence type="ECO:0000259" key="14">
    <source>
        <dbReference type="PROSITE" id="PS50031"/>
    </source>
</evidence>
<dbReference type="CDD" id="cd00052">
    <property type="entry name" value="EH"/>
    <property type="match status" value="2"/>
</dbReference>
<dbReference type="GO" id="GO:0005509">
    <property type="term" value="F:calcium ion binding"/>
    <property type="evidence" value="ECO:0007669"/>
    <property type="project" value="InterPro"/>
</dbReference>
<feature type="domain" description="EF-hand" evidence="15">
    <location>
        <begin position="594"/>
        <end position="629"/>
    </location>
</feature>
<feature type="compositionally biased region" description="Polar residues" evidence="13">
    <location>
        <begin position="38"/>
        <end position="51"/>
    </location>
</feature>
<comment type="similarity">
    <text evidence="4">Belongs to the PAN1 family.</text>
</comment>
<evidence type="ECO:0000256" key="9">
    <source>
        <dbReference type="ARBA" id="ARBA00022837"/>
    </source>
</evidence>
<reference evidence="16 17" key="1">
    <citation type="journal article" date="2014" name="PLoS Genet.">
        <title>Analysis of the Phlebiopsis gigantea genome, transcriptome and secretome provides insight into its pioneer colonization strategies of wood.</title>
        <authorList>
            <person name="Hori C."/>
            <person name="Ishida T."/>
            <person name="Igarashi K."/>
            <person name="Samejima M."/>
            <person name="Suzuki H."/>
            <person name="Master E."/>
            <person name="Ferreira P."/>
            <person name="Ruiz-Duenas F.J."/>
            <person name="Held B."/>
            <person name="Canessa P."/>
            <person name="Larrondo L.F."/>
            <person name="Schmoll M."/>
            <person name="Druzhinina I.S."/>
            <person name="Kubicek C.P."/>
            <person name="Gaskell J.A."/>
            <person name="Kersten P."/>
            <person name="St John F."/>
            <person name="Glasner J."/>
            <person name="Sabat G."/>
            <person name="Splinter BonDurant S."/>
            <person name="Syed K."/>
            <person name="Yadav J."/>
            <person name="Mgbeahuruike A.C."/>
            <person name="Kovalchuk A."/>
            <person name="Asiegbu F.O."/>
            <person name="Lackner G."/>
            <person name="Hoffmeister D."/>
            <person name="Rencoret J."/>
            <person name="Gutierrez A."/>
            <person name="Sun H."/>
            <person name="Lindquist E."/>
            <person name="Barry K."/>
            <person name="Riley R."/>
            <person name="Grigoriev I.V."/>
            <person name="Henrissat B."/>
            <person name="Kues U."/>
            <person name="Berka R.M."/>
            <person name="Martinez A.T."/>
            <person name="Covert S.F."/>
            <person name="Blanchette R.A."/>
            <person name="Cullen D."/>
        </authorList>
    </citation>
    <scope>NUCLEOTIDE SEQUENCE [LARGE SCALE GENOMIC DNA]</scope>
    <source>
        <strain evidence="16 17">11061_1 CR5-6</strain>
    </source>
</reference>
<dbReference type="GO" id="GO:0005886">
    <property type="term" value="C:plasma membrane"/>
    <property type="evidence" value="ECO:0007669"/>
    <property type="project" value="TreeGrafter"/>
</dbReference>
<dbReference type="InterPro" id="IPR018247">
    <property type="entry name" value="EF_Hand_1_Ca_BS"/>
</dbReference>
<evidence type="ECO:0000313" key="17">
    <source>
        <dbReference type="Proteomes" id="UP000053257"/>
    </source>
</evidence>
<evidence type="ECO:0000256" key="8">
    <source>
        <dbReference type="ARBA" id="ARBA00022753"/>
    </source>
</evidence>
<feature type="domain" description="EH" evidence="14">
    <location>
        <begin position="208"/>
        <end position="296"/>
    </location>
</feature>
<feature type="domain" description="EH" evidence="14">
    <location>
        <begin position="561"/>
        <end position="650"/>
    </location>
</feature>
<keyword evidence="17" id="KW-1185">Reference proteome</keyword>
<keyword evidence="5" id="KW-0963">Cytoplasm</keyword>
<dbReference type="InterPro" id="IPR038425">
    <property type="entry name" value="GAT_sf"/>
</dbReference>
<evidence type="ECO:0000256" key="1">
    <source>
        <dbReference type="ARBA" id="ARBA00004125"/>
    </source>
</evidence>
<dbReference type="PROSITE" id="PS50031">
    <property type="entry name" value="EH"/>
    <property type="match status" value="3"/>
</dbReference>